<dbReference type="AlphaFoldDB" id="A0A136J3G0"/>
<evidence type="ECO:0000313" key="1">
    <source>
        <dbReference type="EMBL" id="KXJ91643.1"/>
    </source>
</evidence>
<proteinExistence type="predicted"/>
<protein>
    <submittedName>
        <fullName evidence="1">Uncharacterized protein</fullName>
    </submittedName>
</protein>
<sequence>MQDLAAPQPDAFWAPAALAVANGDSGEPARTAAVPRKYAHGDLMRGSRPWAGLLLRARSSRDSGRSARGTAKDQILDFLLCPPESIADEDLCAMDIKDKAHCRKRDLGPGGSRPVELHRGVFFGSLLTKGPSDMPSRVFGEPPRYRCLECIIRCELWLQLGHGWRAWSRAVPGLEASATTAAESLTERSGQDGRPSGWIRRPLNKARADVGWSKVAGFVKLGVSG</sequence>
<keyword evidence="2" id="KW-1185">Reference proteome</keyword>
<accession>A0A136J3G0</accession>
<reference evidence="2" key="1">
    <citation type="submission" date="2016-02" db="EMBL/GenBank/DDBJ databases">
        <title>Draft genome sequence of Microdochium bolleyi, a fungal endophyte of beachgrass.</title>
        <authorList>
            <consortium name="DOE Joint Genome Institute"/>
            <person name="David A.S."/>
            <person name="May G."/>
            <person name="Haridas S."/>
            <person name="Lim J."/>
            <person name="Wang M."/>
            <person name="Labutti K."/>
            <person name="Lipzen A."/>
            <person name="Barry K."/>
            <person name="Grigoriev I.V."/>
        </authorList>
    </citation>
    <scope>NUCLEOTIDE SEQUENCE [LARGE SCALE GENOMIC DNA]</scope>
    <source>
        <strain evidence="2">J235TASD1</strain>
    </source>
</reference>
<dbReference type="Proteomes" id="UP000070501">
    <property type="component" value="Unassembled WGS sequence"/>
</dbReference>
<dbReference type="InParanoid" id="A0A136J3G0"/>
<dbReference type="EMBL" id="KQ964249">
    <property type="protein sequence ID" value="KXJ91643.1"/>
    <property type="molecule type" value="Genomic_DNA"/>
</dbReference>
<name>A0A136J3G0_9PEZI</name>
<organism evidence="1 2">
    <name type="scientific">Microdochium bolleyi</name>
    <dbReference type="NCBI Taxonomy" id="196109"/>
    <lineage>
        <taxon>Eukaryota</taxon>
        <taxon>Fungi</taxon>
        <taxon>Dikarya</taxon>
        <taxon>Ascomycota</taxon>
        <taxon>Pezizomycotina</taxon>
        <taxon>Sordariomycetes</taxon>
        <taxon>Xylariomycetidae</taxon>
        <taxon>Xylariales</taxon>
        <taxon>Microdochiaceae</taxon>
        <taxon>Microdochium</taxon>
    </lineage>
</organism>
<evidence type="ECO:0000313" key="2">
    <source>
        <dbReference type="Proteomes" id="UP000070501"/>
    </source>
</evidence>
<gene>
    <name evidence="1" type="ORF">Micbo1qcDRAFT_174677</name>
</gene>